<dbReference type="Gene3D" id="2.40.160.10">
    <property type="entry name" value="Porin"/>
    <property type="match status" value="1"/>
</dbReference>
<name>A0A545U003_9GAMM</name>
<dbReference type="InterPro" id="IPR023614">
    <property type="entry name" value="Porin_dom_sf"/>
</dbReference>
<accession>A0A545U003</accession>
<keyword evidence="3" id="KW-1185">Reference proteome</keyword>
<evidence type="ECO:0000259" key="1">
    <source>
        <dbReference type="Pfam" id="PF13372"/>
    </source>
</evidence>
<organism evidence="2 3">
    <name type="scientific">Aliikangiella coralliicola</name>
    <dbReference type="NCBI Taxonomy" id="2592383"/>
    <lineage>
        <taxon>Bacteria</taxon>
        <taxon>Pseudomonadati</taxon>
        <taxon>Pseudomonadota</taxon>
        <taxon>Gammaproteobacteria</taxon>
        <taxon>Oceanospirillales</taxon>
        <taxon>Pleioneaceae</taxon>
        <taxon>Aliikangiella</taxon>
    </lineage>
</organism>
<dbReference type="Pfam" id="PF13372">
    <property type="entry name" value="Alginate_exp"/>
    <property type="match status" value="1"/>
</dbReference>
<feature type="domain" description="Alginate export" evidence="1">
    <location>
        <begin position="76"/>
        <end position="179"/>
    </location>
</feature>
<evidence type="ECO:0000313" key="2">
    <source>
        <dbReference type="EMBL" id="TQV82795.1"/>
    </source>
</evidence>
<proteinExistence type="predicted"/>
<dbReference type="EMBL" id="VIKS01000015">
    <property type="protein sequence ID" value="TQV82795.1"/>
    <property type="molecule type" value="Genomic_DNA"/>
</dbReference>
<sequence length="440" mass="50488">MGLIVSNRFFNSLKFTALSLLFTGLINAKQIVAAAENLPDKIDDNNSTISALFSTEFEFGLRVRHEQVEQGNLSAHANTAKFRLHTKTRFNDNWRIEFELDHIEAYAEDHHSDGVLANGELVIADPEGTEINEAFLNANFDDLQIRAGRQKITFADERFVGSVGFRQNDQTFDALSLKSDLLTASQLDYAYIFNVNRIFGDDATARLSPTDSRFEALSGIRPAGLRGDHRVEGHLINFAIKEWDHLELNSYLYSVHNQTFSAFSNRSLGLRAEYRRKIARTRLFADIELAAQKQQESSVDDWIGYSLFEFGARYRSLQLSLRQERLNEKDGQAFITPLATLHKFQGWADQFLITPSVGLSDQVIRLQWKQRPITVDVRYHRYRSIKNSMLIGNETNVDFVYKANRQHEVKLRYADFEAAADQQIVLNSVKKMFLMYSYNL</sequence>
<evidence type="ECO:0000313" key="3">
    <source>
        <dbReference type="Proteomes" id="UP000315439"/>
    </source>
</evidence>
<gene>
    <name evidence="2" type="ORF">FLL46_23785</name>
</gene>
<protein>
    <recommendedName>
        <fullName evidence="1">Alginate export domain-containing protein</fullName>
    </recommendedName>
</protein>
<reference evidence="2 3" key="1">
    <citation type="submission" date="2019-07" db="EMBL/GenBank/DDBJ databases">
        <title>Draft genome for Aliikangiella sp. M105.</title>
        <authorList>
            <person name="Wang G."/>
        </authorList>
    </citation>
    <scope>NUCLEOTIDE SEQUENCE [LARGE SCALE GENOMIC DNA]</scope>
    <source>
        <strain evidence="2 3">M105</strain>
    </source>
</reference>
<dbReference type="OrthoDB" id="9767539at2"/>
<comment type="caution">
    <text evidence="2">The sequence shown here is derived from an EMBL/GenBank/DDBJ whole genome shotgun (WGS) entry which is preliminary data.</text>
</comment>
<dbReference type="InterPro" id="IPR025388">
    <property type="entry name" value="Alginate_export_dom"/>
</dbReference>
<dbReference type="AlphaFoldDB" id="A0A545U003"/>
<dbReference type="Proteomes" id="UP000315439">
    <property type="component" value="Unassembled WGS sequence"/>
</dbReference>